<dbReference type="PANTHER" id="PTHR12271">
    <property type="entry name" value="POLY A POLYMERASE CID PAP -RELATED"/>
    <property type="match status" value="1"/>
</dbReference>
<evidence type="ECO:0000256" key="2">
    <source>
        <dbReference type="ARBA" id="ARBA00001946"/>
    </source>
</evidence>
<accession>A0ABN7B0A2</accession>
<keyword evidence="10" id="KW-1185">Reference proteome</keyword>
<evidence type="ECO:0000313" key="10">
    <source>
        <dbReference type="Proteomes" id="UP001307889"/>
    </source>
</evidence>
<evidence type="ECO:0000256" key="4">
    <source>
        <dbReference type="ARBA" id="ARBA00022723"/>
    </source>
</evidence>
<name>A0ABN7B0A2_9HEMI</name>
<dbReference type="Pfam" id="PF03828">
    <property type="entry name" value="PAP_assoc"/>
    <property type="match status" value="1"/>
</dbReference>
<protein>
    <submittedName>
        <fullName evidence="9">Cid1 family poly A polymerase</fullName>
    </submittedName>
</protein>
<organism evidence="9 10">
    <name type="scientific">Nesidiocoris tenuis</name>
    <dbReference type="NCBI Taxonomy" id="355587"/>
    <lineage>
        <taxon>Eukaryota</taxon>
        <taxon>Metazoa</taxon>
        <taxon>Ecdysozoa</taxon>
        <taxon>Arthropoda</taxon>
        <taxon>Hexapoda</taxon>
        <taxon>Insecta</taxon>
        <taxon>Pterygota</taxon>
        <taxon>Neoptera</taxon>
        <taxon>Paraneoptera</taxon>
        <taxon>Hemiptera</taxon>
        <taxon>Heteroptera</taxon>
        <taxon>Panheteroptera</taxon>
        <taxon>Cimicomorpha</taxon>
        <taxon>Miridae</taxon>
        <taxon>Dicyphina</taxon>
        <taxon>Nesidiocoris</taxon>
    </lineage>
</organism>
<dbReference type="PANTHER" id="PTHR12271:SF133">
    <property type="entry name" value="POLY(A) RNA POLYMERASE, MITOCHONDRIAL"/>
    <property type="match status" value="1"/>
</dbReference>
<gene>
    <name evidence="9" type="ORF">NTJ_10671</name>
</gene>
<keyword evidence="5" id="KW-0460">Magnesium</keyword>
<feature type="compositionally biased region" description="Polar residues" evidence="6">
    <location>
        <begin position="43"/>
        <end position="58"/>
    </location>
</feature>
<dbReference type="InterPro" id="IPR002058">
    <property type="entry name" value="PAP_assoc"/>
</dbReference>
<dbReference type="SUPFAM" id="SSF81631">
    <property type="entry name" value="PAP/OAS1 substrate-binding domain"/>
    <property type="match status" value="1"/>
</dbReference>
<evidence type="ECO:0000256" key="1">
    <source>
        <dbReference type="ARBA" id="ARBA00001936"/>
    </source>
</evidence>
<feature type="domain" description="PAP-associated" evidence="7">
    <location>
        <begin position="472"/>
        <end position="507"/>
    </location>
</feature>
<dbReference type="Pfam" id="PF22600">
    <property type="entry name" value="MTPAP-like_central"/>
    <property type="match status" value="1"/>
</dbReference>
<dbReference type="SUPFAM" id="SSF81301">
    <property type="entry name" value="Nucleotidyltransferase"/>
    <property type="match status" value="1"/>
</dbReference>
<feature type="region of interest" description="Disordered" evidence="6">
    <location>
        <begin position="43"/>
        <end position="63"/>
    </location>
</feature>
<dbReference type="EMBL" id="AP028916">
    <property type="protein sequence ID" value="BES97856.1"/>
    <property type="molecule type" value="Genomic_DNA"/>
</dbReference>
<keyword evidence="4" id="KW-0479">Metal-binding</keyword>
<dbReference type="Gene3D" id="3.30.460.10">
    <property type="entry name" value="Beta Polymerase, domain 2"/>
    <property type="match status" value="1"/>
</dbReference>
<evidence type="ECO:0000313" key="9">
    <source>
        <dbReference type="EMBL" id="BES97856.1"/>
    </source>
</evidence>
<reference evidence="9 10" key="1">
    <citation type="submission" date="2023-09" db="EMBL/GenBank/DDBJ databases">
        <title>Nesidiocoris tenuis whole genome shotgun sequence.</title>
        <authorList>
            <person name="Shibata T."/>
            <person name="Shimoda M."/>
            <person name="Kobayashi T."/>
            <person name="Uehara T."/>
        </authorList>
    </citation>
    <scope>NUCLEOTIDE SEQUENCE [LARGE SCALE GENOMIC DNA]</scope>
    <source>
        <strain evidence="9 10">Japan</strain>
    </source>
</reference>
<proteinExistence type="predicted"/>
<sequence>MSFIPRLSLGAVNSYALASVQYNKSSFLFSRWKKRSKNVFQLTSSAGKHGAPSNSTASGEACRDDISPAEVRNSPARQSVTFVRFQDMLNARREQARRSLVVQVHSDVSCSELRHYCEGISPVNQMFHYKLKENHYVLVEFKENCLPEILEKWCIAPDKSSVPVASPVVWFKAAASGKKHRQFAEPENEDVQKVTKVPPPPPYEDILSLTAQSRDVSDMMMTLYDSTKLDELGARLRFFSARQLELAMSGLFPHCAVLPFGSSVNGFGKAGSDLDLIFRHEYSEFSDSVKVRPSQKHLRLVYQTKTSLGGPRPLTQRQMELLGDLLQVLMPGCSGVKRILQARVPIVKYSNDFTGLDCDLSMSNMTGLYMSELLFLYSQLDPQSKLLICFVKHWAAAALLTNPTPGRWVTNFMLIMLSIHYLQTLKRIPPLDLMVKAASDDDQRVTEDINCTFVRDLNSFDWKPASSSASPAKLLRGFFDYYMNFDFGTSCISITTDARLSKPDYSPLYIVNPLERSLNVAKNVSGEELEKLRMAMRNAAWALESEEMPVNALLTRLGQTRDALSSVLHPPIYRRYNPPRMVTVKELFRES</sequence>
<dbReference type="InterPro" id="IPR054708">
    <property type="entry name" value="MTPAP-like_central"/>
</dbReference>
<comment type="cofactor">
    <cofactor evidence="2">
        <name>Mg(2+)</name>
        <dbReference type="ChEBI" id="CHEBI:18420"/>
    </cofactor>
</comment>
<evidence type="ECO:0000256" key="5">
    <source>
        <dbReference type="ARBA" id="ARBA00022842"/>
    </source>
</evidence>
<dbReference type="Proteomes" id="UP001307889">
    <property type="component" value="Chromosome 8"/>
</dbReference>
<evidence type="ECO:0000259" key="8">
    <source>
        <dbReference type="Pfam" id="PF22600"/>
    </source>
</evidence>
<keyword evidence="3" id="KW-0808">Transferase</keyword>
<evidence type="ECO:0000259" key="7">
    <source>
        <dbReference type="Pfam" id="PF03828"/>
    </source>
</evidence>
<dbReference type="InterPro" id="IPR043519">
    <property type="entry name" value="NT_sf"/>
</dbReference>
<dbReference type="Gene3D" id="1.10.1410.10">
    <property type="match status" value="1"/>
</dbReference>
<evidence type="ECO:0000256" key="3">
    <source>
        <dbReference type="ARBA" id="ARBA00022679"/>
    </source>
</evidence>
<dbReference type="CDD" id="cd05402">
    <property type="entry name" value="NT_PAP_TUTase"/>
    <property type="match status" value="1"/>
</dbReference>
<feature type="domain" description="Poly(A) RNA polymerase mitochondrial-like central palm" evidence="8">
    <location>
        <begin position="217"/>
        <end position="379"/>
    </location>
</feature>
<evidence type="ECO:0000256" key="6">
    <source>
        <dbReference type="SAM" id="MobiDB-lite"/>
    </source>
</evidence>
<comment type="cofactor">
    <cofactor evidence="1">
        <name>Mn(2+)</name>
        <dbReference type="ChEBI" id="CHEBI:29035"/>
    </cofactor>
</comment>